<accession>A0A2M4BZ72</accession>
<evidence type="ECO:0000313" key="1">
    <source>
        <dbReference type="EMBL" id="MBW58048.1"/>
    </source>
</evidence>
<dbReference type="AlphaFoldDB" id="A0A2M4BZ72"/>
<dbReference type="EMBL" id="GGFJ01008907">
    <property type="protein sequence ID" value="MBW58048.1"/>
    <property type="molecule type" value="Transcribed_RNA"/>
</dbReference>
<reference evidence="1" key="1">
    <citation type="submission" date="2018-01" db="EMBL/GenBank/DDBJ databases">
        <title>An insight into the sialome of Amazonian anophelines.</title>
        <authorList>
            <person name="Ribeiro J.M."/>
            <person name="Scarpassa V."/>
            <person name="Calvo E."/>
        </authorList>
    </citation>
    <scope>NUCLEOTIDE SEQUENCE</scope>
    <source>
        <tissue evidence="1">Salivary glands</tissue>
    </source>
</reference>
<organism evidence="1">
    <name type="scientific">Anopheles marajoara</name>
    <dbReference type="NCBI Taxonomy" id="58244"/>
    <lineage>
        <taxon>Eukaryota</taxon>
        <taxon>Metazoa</taxon>
        <taxon>Ecdysozoa</taxon>
        <taxon>Arthropoda</taxon>
        <taxon>Hexapoda</taxon>
        <taxon>Insecta</taxon>
        <taxon>Pterygota</taxon>
        <taxon>Neoptera</taxon>
        <taxon>Endopterygota</taxon>
        <taxon>Diptera</taxon>
        <taxon>Nematocera</taxon>
        <taxon>Culicoidea</taxon>
        <taxon>Culicidae</taxon>
        <taxon>Anophelinae</taxon>
        <taxon>Anopheles</taxon>
    </lineage>
</organism>
<proteinExistence type="predicted"/>
<sequence>MFEERRRKIDLRIQQRAPHRGHEHLSRCLPVVVLHWQPNTRLLGGITLLDRERFADWQRTAVRNHDIVRRTIATIGGGVLDLAHDAHALQHLAEHDVPTVEPARLLNGDEELGTVSVLARVRHRQPAGTEVLQLEVLVGEALAVDRAATGTVALGEVTTLDHEVADHAMELAALVSFTDDRLLGQLLEVARSLRNGGTEQTDHDAAGFLASDRDVEEHLIRDFRSIGQGTGHQDTQDN</sequence>
<protein>
    <submittedName>
        <fullName evidence="1">Uncharacterized protein</fullName>
    </submittedName>
</protein>
<name>A0A2M4BZ72_9DIPT</name>